<comment type="cofactor">
    <cofactor evidence="2">
        <name>Mg(2+)</name>
        <dbReference type="ChEBI" id="CHEBI:18420"/>
    </cofactor>
</comment>
<evidence type="ECO:0000256" key="5">
    <source>
        <dbReference type="ARBA" id="ARBA00007383"/>
    </source>
</evidence>
<dbReference type="PATRIC" id="fig|1348973.3.peg.857"/>
<comment type="catalytic activity">
    <reaction evidence="1 14 15 16">
        <text>Endonucleolytic cleavage to 5'-phosphomonoester.</text>
        <dbReference type="EC" id="3.1.26.4"/>
    </reaction>
</comment>
<dbReference type="GO" id="GO:0004523">
    <property type="term" value="F:RNA-DNA hybrid ribonuclease activity"/>
    <property type="evidence" value="ECO:0007669"/>
    <property type="project" value="UniProtKB-UniRule"/>
</dbReference>
<evidence type="ECO:0000313" key="19">
    <source>
        <dbReference type="Proteomes" id="UP000027936"/>
    </source>
</evidence>
<dbReference type="Gene3D" id="3.30.420.10">
    <property type="entry name" value="Ribonuclease H-like superfamily/Ribonuclease H"/>
    <property type="match status" value="1"/>
</dbReference>
<dbReference type="RefSeq" id="WP_035193586.1">
    <property type="nucleotide sequence ID" value="NZ_JJRY01000002.1"/>
</dbReference>
<evidence type="ECO:0000256" key="6">
    <source>
        <dbReference type="ARBA" id="ARBA00012180"/>
    </source>
</evidence>
<sequence>MTKTIKEIEEIFRSSEDFLNEEFLAEVKSDKRKGVQLLYSKWLKNKAEEKKLKDKFEQMSIYENELRHQHIHRIAGVDEVGRGPLAGPVVCAAVILGEKFFLPDINDSKAISEKKRELFYEYIIENAMSVGIGSASAIEIDELNIYQATKLAMTRAIKKLEISPEYLLIDAMELPLSIPQKSIIKGDAKSISIAASSVVAKVTRDRYMKELGKKYPQYGFESHMGYGTSQHLQAIEKYGVIEEHRRSFAPVKDLFQLV</sequence>
<feature type="binding site" evidence="14 15">
    <location>
        <position position="79"/>
    </location>
    <ligand>
        <name>a divalent metal cation</name>
        <dbReference type="ChEBI" id="CHEBI:60240"/>
    </ligand>
</feature>
<dbReference type="InterPro" id="IPR036397">
    <property type="entry name" value="RNaseH_sf"/>
</dbReference>
<evidence type="ECO:0000256" key="7">
    <source>
        <dbReference type="ARBA" id="ARBA00019179"/>
    </source>
</evidence>
<evidence type="ECO:0000256" key="12">
    <source>
        <dbReference type="ARBA" id="ARBA00022801"/>
    </source>
</evidence>
<feature type="binding site" evidence="14 15">
    <location>
        <position position="170"/>
    </location>
    <ligand>
        <name>a divalent metal cation</name>
        <dbReference type="ChEBI" id="CHEBI:60240"/>
    </ligand>
</feature>
<feature type="domain" description="RNase H type-2" evidence="17">
    <location>
        <begin position="72"/>
        <end position="258"/>
    </location>
</feature>
<dbReference type="InterPro" id="IPR012337">
    <property type="entry name" value="RNaseH-like_sf"/>
</dbReference>
<evidence type="ECO:0000256" key="2">
    <source>
        <dbReference type="ARBA" id="ARBA00001946"/>
    </source>
</evidence>
<comment type="caution">
    <text evidence="18">The sequence shown here is derived from an EMBL/GenBank/DDBJ whole genome shotgun (WGS) entry which is preliminary data.</text>
</comment>
<keyword evidence="9 14" id="KW-0540">Nuclease</keyword>
<dbReference type="HAMAP" id="MF_00052_B">
    <property type="entry name" value="RNase_HII_B"/>
    <property type="match status" value="1"/>
</dbReference>
<dbReference type="InterPro" id="IPR001352">
    <property type="entry name" value="RNase_HII/HIII"/>
</dbReference>
<comment type="function">
    <text evidence="3 14 16">Endonuclease that specifically degrades the RNA of RNA-DNA hybrids.</text>
</comment>
<dbReference type="GO" id="GO:0030145">
    <property type="term" value="F:manganese ion binding"/>
    <property type="evidence" value="ECO:0007669"/>
    <property type="project" value="UniProtKB-UniRule"/>
</dbReference>
<comment type="cofactor">
    <cofactor evidence="14 15">
        <name>Mn(2+)</name>
        <dbReference type="ChEBI" id="CHEBI:29035"/>
    </cofactor>
    <cofactor evidence="14 15">
        <name>Mg(2+)</name>
        <dbReference type="ChEBI" id="CHEBI:18420"/>
    </cofactor>
    <text evidence="14 15">Manganese or magnesium. Binds 1 divalent metal ion per monomer in the absence of substrate. May bind a second metal ion after substrate binding.</text>
</comment>
<dbReference type="PROSITE" id="PS51975">
    <property type="entry name" value="RNASE_H_2"/>
    <property type="match status" value="1"/>
</dbReference>
<evidence type="ECO:0000256" key="15">
    <source>
        <dbReference type="PROSITE-ProRule" id="PRU01319"/>
    </source>
</evidence>
<evidence type="ECO:0000256" key="14">
    <source>
        <dbReference type="HAMAP-Rule" id="MF_00052"/>
    </source>
</evidence>
<evidence type="ECO:0000256" key="8">
    <source>
        <dbReference type="ARBA" id="ARBA00022490"/>
    </source>
</evidence>
<evidence type="ECO:0000256" key="16">
    <source>
        <dbReference type="RuleBase" id="RU003515"/>
    </source>
</evidence>
<dbReference type="AlphaFoldDB" id="A0A072NQU1"/>
<evidence type="ECO:0000256" key="1">
    <source>
        <dbReference type="ARBA" id="ARBA00000077"/>
    </source>
</evidence>
<reference evidence="18 19" key="1">
    <citation type="submission" date="2014-04" db="EMBL/GenBank/DDBJ databases">
        <title>Draft genome sequence of Bacillus azotoformans MEV2011, a (co-) denitrifying strain unable to grow in the presence of oxygen.</title>
        <authorList>
            <person name="Nielsen M."/>
            <person name="Schreiber L."/>
            <person name="Finster K."/>
            <person name="Schramm A."/>
        </authorList>
    </citation>
    <scope>NUCLEOTIDE SEQUENCE [LARGE SCALE GENOMIC DNA]</scope>
    <source>
        <strain evidence="18 19">MEV2011</strain>
    </source>
</reference>
<evidence type="ECO:0000256" key="9">
    <source>
        <dbReference type="ARBA" id="ARBA00022722"/>
    </source>
</evidence>
<dbReference type="OrthoDB" id="9803420at2"/>
<evidence type="ECO:0000256" key="13">
    <source>
        <dbReference type="ARBA" id="ARBA00023211"/>
    </source>
</evidence>
<keyword evidence="11 14" id="KW-0255">Endonuclease</keyword>
<dbReference type="NCBIfam" id="NF000595">
    <property type="entry name" value="PRK00015.1-3"/>
    <property type="match status" value="1"/>
</dbReference>
<evidence type="ECO:0000256" key="4">
    <source>
        <dbReference type="ARBA" id="ARBA00004496"/>
    </source>
</evidence>
<keyword evidence="10 14" id="KW-0479">Metal-binding</keyword>
<organism evidence="18 19">
    <name type="scientific">Schinkia azotoformans MEV2011</name>
    <dbReference type="NCBI Taxonomy" id="1348973"/>
    <lineage>
        <taxon>Bacteria</taxon>
        <taxon>Bacillati</taxon>
        <taxon>Bacillota</taxon>
        <taxon>Bacilli</taxon>
        <taxon>Bacillales</taxon>
        <taxon>Bacillaceae</taxon>
        <taxon>Calidifontibacillus/Schinkia group</taxon>
        <taxon>Schinkia</taxon>
    </lineage>
</organism>
<dbReference type="GO" id="GO:0003723">
    <property type="term" value="F:RNA binding"/>
    <property type="evidence" value="ECO:0007669"/>
    <property type="project" value="UniProtKB-UniRule"/>
</dbReference>
<dbReference type="EMBL" id="JJRY01000002">
    <property type="protein sequence ID" value="KEF39861.1"/>
    <property type="molecule type" value="Genomic_DNA"/>
</dbReference>
<dbReference type="GO" id="GO:0006298">
    <property type="term" value="P:mismatch repair"/>
    <property type="evidence" value="ECO:0007669"/>
    <property type="project" value="TreeGrafter"/>
</dbReference>
<proteinExistence type="inferred from homology"/>
<dbReference type="PANTHER" id="PTHR10954:SF18">
    <property type="entry name" value="RIBONUCLEASE HII"/>
    <property type="match status" value="1"/>
</dbReference>
<evidence type="ECO:0000256" key="10">
    <source>
        <dbReference type="ARBA" id="ARBA00022723"/>
    </source>
</evidence>
<dbReference type="GO" id="GO:0043137">
    <property type="term" value="P:DNA replication, removal of RNA primer"/>
    <property type="evidence" value="ECO:0007669"/>
    <property type="project" value="TreeGrafter"/>
</dbReference>
<dbReference type="FunFam" id="3.30.420.10:FF:000006">
    <property type="entry name" value="Ribonuclease HII"/>
    <property type="match status" value="1"/>
</dbReference>
<accession>A0A072NQU1</accession>
<feature type="binding site" evidence="14 15">
    <location>
        <position position="78"/>
    </location>
    <ligand>
        <name>a divalent metal cation</name>
        <dbReference type="ChEBI" id="CHEBI:60240"/>
    </ligand>
</feature>
<keyword evidence="8 14" id="KW-0963">Cytoplasm</keyword>
<gene>
    <name evidence="14" type="primary">rnhB</name>
    <name evidence="18" type="ORF">M670_00885</name>
</gene>
<evidence type="ECO:0000256" key="3">
    <source>
        <dbReference type="ARBA" id="ARBA00004065"/>
    </source>
</evidence>
<comment type="similarity">
    <text evidence="5 14 16">Belongs to the RNase HII family.</text>
</comment>
<dbReference type="CDD" id="cd07182">
    <property type="entry name" value="RNase_HII_bacteria_HII_like"/>
    <property type="match status" value="1"/>
</dbReference>
<dbReference type="PANTHER" id="PTHR10954">
    <property type="entry name" value="RIBONUCLEASE H2 SUBUNIT A"/>
    <property type="match status" value="1"/>
</dbReference>
<evidence type="ECO:0000313" key="18">
    <source>
        <dbReference type="EMBL" id="KEF39861.1"/>
    </source>
</evidence>
<dbReference type="SUPFAM" id="SSF53098">
    <property type="entry name" value="Ribonuclease H-like"/>
    <property type="match status" value="1"/>
</dbReference>
<keyword evidence="13 14" id="KW-0464">Manganese</keyword>
<dbReference type="GO" id="GO:0032299">
    <property type="term" value="C:ribonuclease H2 complex"/>
    <property type="evidence" value="ECO:0007669"/>
    <property type="project" value="TreeGrafter"/>
</dbReference>
<protein>
    <recommendedName>
        <fullName evidence="7 14">Ribonuclease HII</fullName>
        <shortName evidence="14">RNase HII</shortName>
        <ecNumber evidence="6 14">3.1.26.4</ecNumber>
    </recommendedName>
</protein>
<dbReference type="GO" id="GO:0005737">
    <property type="term" value="C:cytoplasm"/>
    <property type="evidence" value="ECO:0007669"/>
    <property type="project" value="UniProtKB-SubCell"/>
</dbReference>
<dbReference type="Proteomes" id="UP000027936">
    <property type="component" value="Unassembled WGS sequence"/>
</dbReference>
<keyword evidence="12 14" id="KW-0378">Hydrolase</keyword>
<evidence type="ECO:0000256" key="11">
    <source>
        <dbReference type="ARBA" id="ARBA00022759"/>
    </source>
</evidence>
<comment type="subcellular location">
    <subcellularLocation>
        <location evidence="4 14">Cytoplasm</location>
    </subcellularLocation>
</comment>
<dbReference type="InterPro" id="IPR022898">
    <property type="entry name" value="RNase_HII"/>
</dbReference>
<dbReference type="Pfam" id="PF01351">
    <property type="entry name" value="RNase_HII"/>
    <property type="match status" value="1"/>
</dbReference>
<name>A0A072NQU1_SCHAZ</name>
<dbReference type="InterPro" id="IPR024567">
    <property type="entry name" value="RNase_HII/HIII_dom"/>
</dbReference>
<evidence type="ECO:0000259" key="17">
    <source>
        <dbReference type="PROSITE" id="PS51975"/>
    </source>
</evidence>
<dbReference type="NCBIfam" id="NF000594">
    <property type="entry name" value="PRK00015.1-1"/>
    <property type="match status" value="1"/>
</dbReference>
<dbReference type="EC" id="3.1.26.4" evidence="6 14"/>